<dbReference type="Gene3D" id="3.40.960.10">
    <property type="entry name" value="VSR Endonuclease"/>
    <property type="match status" value="1"/>
</dbReference>
<keyword evidence="1" id="KW-0540">Nuclease</keyword>
<name>A0ABZ0Z437_9CAUD</name>
<dbReference type="SUPFAM" id="SSF52980">
    <property type="entry name" value="Restriction endonuclease-like"/>
    <property type="match status" value="1"/>
</dbReference>
<evidence type="ECO:0000313" key="2">
    <source>
        <dbReference type="Proteomes" id="UP001358193"/>
    </source>
</evidence>
<reference evidence="1 2" key="1">
    <citation type="submission" date="2023-11" db="EMBL/GenBank/DDBJ databases">
        <authorList>
            <person name="Cook R."/>
            <person name="Crisci M."/>
            <person name="Pye H."/>
            <person name="Adriaenssens E."/>
            <person name="Santini J."/>
        </authorList>
    </citation>
    <scope>NUCLEOTIDE SEQUENCE [LARGE SCALE GENOMIC DNA]</scope>
    <source>
        <strain evidence="1">Lak_Megaphage_Sonny</strain>
    </source>
</reference>
<keyword evidence="2" id="KW-1185">Reference proteome</keyword>
<evidence type="ECO:0000313" key="1">
    <source>
        <dbReference type="EMBL" id="WQJ53851.1"/>
    </source>
</evidence>
<protein>
    <submittedName>
        <fullName evidence="1">Homing endonuclease</fullName>
    </submittedName>
</protein>
<dbReference type="Proteomes" id="UP001358193">
    <property type="component" value="Segment"/>
</dbReference>
<sequence>MEKNFNEIYEQYGKSAKSVMIALRNEDNLNALINETSFLPSDISVSERFYCWVNGLKEIPKCPVCGKPKKFHCFNRGYFSTCGDKACKSAMIAKSNKESYRDWDKIQEKMRKTYAEKHNGYTHNMQNPEFKIKFFDEYAKNHNGEKCGVCSEKAIEKRNMTFEENGGIRKTLENGIINKYGSLSECAKINNVHRAKIKSDNDRQQLIERLFEMGYIYISDESKNIAKIQCQRCNHVFSMSRQAINVHYRNGNLNFCPICDFKDMTFRSNFEKEVGNEIRQFYKGEILCNRYINGYECDIIIPEMKIAIECNGVYWHTEQYKEKDIHQIKKIKVEESGYNLIQIWEDDWKDTVKHDIIISRMKSKLWLSEKIYARKCIIKEVSGKEAKKFLDTNHIQGYVPASYKYGLFYNDELVEIITIGKTRKLISGNEKCLELYRLCTKKGYNVIGGFSKLLSYFRKNISAEKIISYADCDWCKINDNGYEKAGFKYIKMSSPGYYYNINGIRVNRINYTKNKLVKDGFDINKTEIEIMHDRGYFRIFDSGNLLFEIC</sequence>
<proteinExistence type="predicted"/>
<dbReference type="InterPro" id="IPR011335">
    <property type="entry name" value="Restrct_endonuc-II-like"/>
</dbReference>
<dbReference type="GO" id="GO:0004519">
    <property type="term" value="F:endonuclease activity"/>
    <property type="evidence" value="ECO:0007669"/>
    <property type="project" value="UniProtKB-KW"/>
</dbReference>
<keyword evidence="1" id="KW-0255">Endonuclease</keyword>
<accession>A0ABZ0Z437</accession>
<organism evidence="1 2">
    <name type="scientific">phage Lak_Megaphage_Sonny</name>
    <dbReference type="NCBI Taxonomy" id="3109229"/>
    <lineage>
        <taxon>Viruses</taxon>
        <taxon>Duplodnaviria</taxon>
        <taxon>Heunggongvirae</taxon>
        <taxon>Uroviricota</taxon>
        <taxon>Caudoviricetes</taxon>
        <taxon>Caudoviricetes code 15 clade</taxon>
    </lineage>
</organism>
<dbReference type="EMBL" id="OR769223">
    <property type="protein sequence ID" value="WQJ53851.1"/>
    <property type="molecule type" value="Genomic_DNA"/>
</dbReference>
<keyword evidence="1" id="KW-0378">Hydrolase</keyword>